<dbReference type="Proteomes" id="UP000728968">
    <property type="component" value="Unassembled WGS sequence"/>
</dbReference>
<dbReference type="EMBL" id="JACJLT010000167">
    <property type="protein sequence ID" value="MBM6876065.1"/>
    <property type="molecule type" value="Genomic_DNA"/>
</dbReference>
<feature type="domain" description="AAA-ATPase-like" evidence="1">
    <location>
        <begin position="5"/>
        <end position="56"/>
    </location>
</feature>
<gene>
    <name evidence="2" type="ORF">H6A04_10495</name>
</gene>
<dbReference type="PANTHER" id="PTHR34825:SF1">
    <property type="entry name" value="AAA-ATPASE-LIKE DOMAIN-CONTAINING PROTEIN"/>
    <property type="match status" value="1"/>
</dbReference>
<evidence type="ECO:0000259" key="1">
    <source>
        <dbReference type="Pfam" id="PF09820"/>
    </source>
</evidence>
<reference evidence="2 3" key="1">
    <citation type="journal article" date="2021" name="Sci. Rep.">
        <title>The distribution of antibiotic resistance genes in chicken gut microbiota commensals.</title>
        <authorList>
            <person name="Juricova H."/>
            <person name="Matiasovicova J."/>
            <person name="Kubasova T."/>
            <person name="Cejkova D."/>
            <person name="Rychlik I."/>
        </authorList>
    </citation>
    <scope>NUCLEOTIDE SEQUENCE [LARGE SCALE GENOMIC DNA]</scope>
    <source>
        <strain evidence="2 3">An425</strain>
    </source>
</reference>
<dbReference type="InterPro" id="IPR018631">
    <property type="entry name" value="AAA-ATPase-like_dom"/>
</dbReference>
<name>A0ABS2G4E4_FUSMR</name>
<protein>
    <submittedName>
        <fullName evidence="2">AAA family ATPase</fullName>
    </submittedName>
</protein>
<dbReference type="Pfam" id="PF09820">
    <property type="entry name" value="AAA-ATPase_like"/>
    <property type="match status" value="1"/>
</dbReference>
<evidence type="ECO:0000313" key="3">
    <source>
        <dbReference type="Proteomes" id="UP000728968"/>
    </source>
</evidence>
<organism evidence="2 3">
    <name type="scientific">Fusobacterium mortiferum</name>
    <dbReference type="NCBI Taxonomy" id="850"/>
    <lineage>
        <taxon>Bacteria</taxon>
        <taxon>Fusobacteriati</taxon>
        <taxon>Fusobacteriota</taxon>
        <taxon>Fusobacteriia</taxon>
        <taxon>Fusobacteriales</taxon>
        <taxon>Fusobacteriaceae</taxon>
        <taxon>Fusobacterium</taxon>
    </lineage>
</organism>
<feature type="non-terminal residue" evidence="2">
    <location>
        <position position="56"/>
    </location>
</feature>
<dbReference type="RefSeq" id="WP_204716703.1">
    <property type="nucleotide sequence ID" value="NZ_JACJLT010000167.1"/>
</dbReference>
<accession>A0ABS2G4E4</accession>
<proteinExistence type="predicted"/>
<dbReference type="PANTHER" id="PTHR34825">
    <property type="entry name" value="CONSERVED PROTEIN, WITH A WEAK D-GALACTARATE DEHYDRATASE/ALTRONATE HYDROLASE DOMAIN"/>
    <property type="match status" value="1"/>
</dbReference>
<evidence type="ECO:0000313" key="2">
    <source>
        <dbReference type="EMBL" id="MBM6876065.1"/>
    </source>
</evidence>
<sequence length="56" mass="6792">MKKIPIAIEDFREVREQDYYYVDKTKFIEDILNDGSEVKLFCRPRRFGKTLNMSML</sequence>
<keyword evidence="3" id="KW-1185">Reference proteome</keyword>
<comment type="caution">
    <text evidence="2">The sequence shown here is derived from an EMBL/GenBank/DDBJ whole genome shotgun (WGS) entry which is preliminary data.</text>
</comment>